<gene>
    <name evidence="1" type="ORF">AW736_01870</name>
</gene>
<dbReference type="AlphaFoldDB" id="A0A178IPS1"/>
<proteinExistence type="predicted"/>
<dbReference type="EMBL" id="LRRQ01000016">
    <property type="protein sequence ID" value="OAM91701.1"/>
    <property type="molecule type" value="Genomic_DNA"/>
</dbReference>
<evidence type="ECO:0000313" key="2">
    <source>
        <dbReference type="Proteomes" id="UP000078486"/>
    </source>
</evidence>
<dbReference type="RefSeq" id="WP_084441796.1">
    <property type="nucleotide sequence ID" value="NZ_CP109796.1"/>
</dbReference>
<protein>
    <recommendedName>
        <fullName evidence="3">LamG-like jellyroll fold domain-containing protein</fullName>
    </recommendedName>
</protein>
<reference evidence="1 2" key="1">
    <citation type="submission" date="2016-01" db="EMBL/GenBank/DDBJ databases">
        <title>High potential of lignocellulose degradation of a new Verrucomicrobia species.</title>
        <authorList>
            <person name="Wang Y."/>
            <person name="Shi Y."/>
            <person name="Qiu Z."/>
            <person name="Liu S."/>
            <person name="Yang H."/>
        </authorList>
    </citation>
    <scope>NUCLEOTIDE SEQUENCE [LARGE SCALE GENOMIC DNA]</scope>
    <source>
        <strain evidence="1 2">TSB47</strain>
    </source>
</reference>
<name>A0A178IPS1_9BACT</name>
<dbReference type="SUPFAM" id="SSF49899">
    <property type="entry name" value="Concanavalin A-like lectins/glucanases"/>
    <property type="match status" value="1"/>
</dbReference>
<evidence type="ECO:0000313" key="1">
    <source>
        <dbReference type="EMBL" id="OAM91701.1"/>
    </source>
</evidence>
<dbReference type="Gene3D" id="2.60.120.200">
    <property type="match status" value="1"/>
</dbReference>
<dbReference type="Pfam" id="PF13385">
    <property type="entry name" value="Laminin_G_3"/>
    <property type="match status" value="1"/>
</dbReference>
<dbReference type="InterPro" id="IPR013320">
    <property type="entry name" value="ConA-like_dom_sf"/>
</dbReference>
<comment type="caution">
    <text evidence="1">The sequence shown here is derived from an EMBL/GenBank/DDBJ whole genome shotgun (WGS) entry which is preliminary data.</text>
</comment>
<dbReference type="STRING" id="1184151.AW736_01870"/>
<sequence length="272" mass="29488">MKSRGSCIHVFILAIALPVIMPSTHGQAIRYTFESQYEVERSWWTRNSGTAGTTMLDINSFDLRMHTPGRKDRDLAKAVGVGGRGLALDFTCNVSATEPPAIAIQSKSALDAPITALTLTGWIKNPAPMLKNTTLLRSHTAAKNGGYWLRITGENSLALVLGVGGNNVTTPIDSDRLAVIDKWIFFAVAWDSQTGLVRWYLGDEDGNIIEHVPVRALGTTGRTLMSVPEITLGRGNFTRPGFGGLMDDIRIYDSALNDVGIAKICKEALADD</sequence>
<organism evidence="1 2">
    <name type="scientific">Termitidicoccus mucosus</name>
    <dbReference type="NCBI Taxonomy" id="1184151"/>
    <lineage>
        <taxon>Bacteria</taxon>
        <taxon>Pseudomonadati</taxon>
        <taxon>Verrucomicrobiota</taxon>
        <taxon>Opitutia</taxon>
        <taxon>Opitutales</taxon>
        <taxon>Opitutaceae</taxon>
        <taxon>Termitidicoccus</taxon>
    </lineage>
</organism>
<accession>A0A178IPS1</accession>
<dbReference type="Proteomes" id="UP000078486">
    <property type="component" value="Unassembled WGS sequence"/>
</dbReference>
<evidence type="ECO:0008006" key="3">
    <source>
        <dbReference type="Google" id="ProtNLM"/>
    </source>
</evidence>
<dbReference type="OrthoDB" id="189082at2"/>
<keyword evidence="2" id="KW-1185">Reference proteome</keyword>